<evidence type="ECO:0000256" key="1">
    <source>
        <dbReference type="ARBA" id="ARBA00022801"/>
    </source>
</evidence>
<feature type="compositionally biased region" description="Basic and acidic residues" evidence="3">
    <location>
        <begin position="179"/>
        <end position="197"/>
    </location>
</feature>
<accession>A0A2P6TFP7</accession>
<dbReference type="InterPro" id="IPR020476">
    <property type="entry name" value="Nudix_hydrolase"/>
</dbReference>
<dbReference type="Gene3D" id="3.90.79.10">
    <property type="entry name" value="Nucleoside Triphosphate Pyrophosphohydrolase"/>
    <property type="match status" value="1"/>
</dbReference>
<reference evidence="5 6" key="1">
    <citation type="journal article" date="2018" name="Plant J.">
        <title>Genome sequences of Chlorella sorokiniana UTEX 1602 and Micractinium conductrix SAG 241.80: implications to maltose excretion by a green alga.</title>
        <authorList>
            <person name="Arriola M.B."/>
            <person name="Velmurugan N."/>
            <person name="Zhang Y."/>
            <person name="Plunkett M.H."/>
            <person name="Hondzo H."/>
            <person name="Barney B.M."/>
        </authorList>
    </citation>
    <scope>NUCLEOTIDE SEQUENCE [LARGE SCALE GENOMIC DNA]</scope>
    <source>
        <strain evidence="6">UTEX 1602</strain>
    </source>
</reference>
<evidence type="ECO:0000256" key="3">
    <source>
        <dbReference type="SAM" id="MobiDB-lite"/>
    </source>
</evidence>
<name>A0A2P6TFP7_CHLSO</name>
<dbReference type="InterPro" id="IPR000086">
    <property type="entry name" value="NUDIX_hydrolase_dom"/>
</dbReference>
<dbReference type="PANTHER" id="PTHR43736:SF5">
    <property type="entry name" value="NUDIX HYDROLASE DOMAIN-CONTAINING PROTEIN"/>
    <property type="match status" value="1"/>
</dbReference>
<dbReference type="Proteomes" id="UP000239899">
    <property type="component" value="Unassembled WGS sequence"/>
</dbReference>
<dbReference type="PRINTS" id="PR00502">
    <property type="entry name" value="NUDIXFAMILY"/>
</dbReference>
<dbReference type="STRING" id="3076.A0A2P6TFP7"/>
<gene>
    <name evidence="5" type="ORF">C2E21_8143</name>
</gene>
<dbReference type="AlphaFoldDB" id="A0A2P6TFP7"/>
<dbReference type="PANTHER" id="PTHR43736">
    <property type="entry name" value="ADP-RIBOSE PYROPHOSPHATASE"/>
    <property type="match status" value="1"/>
</dbReference>
<sequence length="197" mass="21360">MAEGGHTYKWPRPSLTVDAVIVAAPESGSSAKLLLIQRKHDPFAGAWALPGGFVDENEPLDQAAARELQEETGVNPVDVLLTQVGAFGDPGRDPRGWCVSVAYAALVPTTELGVQAADDAEAAHWYDMQQLPKLAFDHKLIVRTALRHLAGQEAVQQRAGLRDQLAAAAEKLEGPWQERAPRKVGTEDRTTHAVRDM</sequence>
<dbReference type="SUPFAM" id="SSF55811">
    <property type="entry name" value="Nudix"/>
    <property type="match status" value="1"/>
</dbReference>
<organism evidence="5 6">
    <name type="scientific">Chlorella sorokiniana</name>
    <name type="common">Freshwater green alga</name>
    <dbReference type="NCBI Taxonomy" id="3076"/>
    <lineage>
        <taxon>Eukaryota</taxon>
        <taxon>Viridiplantae</taxon>
        <taxon>Chlorophyta</taxon>
        <taxon>core chlorophytes</taxon>
        <taxon>Trebouxiophyceae</taxon>
        <taxon>Chlorellales</taxon>
        <taxon>Chlorellaceae</taxon>
        <taxon>Chlorella clade</taxon>
        <taxon>Chlorella</taxon>
    </lineage>
</organism>
<dbReference type="PROSITE" id="PS00893">
    <property type="entry name" value="NUDIX_BOX"/>
    <property type="match status" value="1"/>
</dbReference>
<dbReference type="InterPro" id="IPR020084">
    <property type="entry name" value="NUDIX_hydrolase_CS"/>
</dbReference>
<comment type="similarity">
    <text evidence="2">Belongs to the Nudix hydrolase family.</text>
</comment>
<dbReference type="InterPro" id="IPR015797">
    <property type="entry name" value="NUDIX_hydrolase-like_dom_sf"/>
</dbReference>
<comment type="caution">
    <text evidence="5">The sequence shown here is derived from an EMBL/GenBank/DDBJ whole genome shotgun (WGS) entry which is preliminary data.</text>
</comment>
<keyword evidence="6" id="KW-1185">Reference proteome</keyword>
<evidence type="ECO:0000259" key="4">
    <source>
        <dbReference type="PROSITE" id="PS51462"/>
    </source>
</evidence>
<feature type="domain" description="Nudix hydrolase" evidence="4">
    <location>
        <begin position="13"/>
        <end position="148"/>
    </location>
</feature>
<dbReference type="OrthoDB" id="447842at2759"/>
<evidence type="ECO:0000313" key="5">
    <source>
        <dbReference type="EMBL" id="PRW32938.1"/>
    </source>
</evidence>
<evidence type="ECO:0000313" key="6">
    <source>
        <dbReference type="Proteomes" id="UP000239899"/>
    </source>
</evidence>
<dbReference type="Pfam" id="PF00293">
    <property type="entry name" value="NUDIX"/>
    <property type="match status" value="1"/>
</dbReference>
<protein>
    <submittedName>
        <fullName evidence="5">NUDIX hydrolase</fullName>
    </submittedName>
</protein>
<dbReference type="EMBL" id="LHPG02000018">
    <property type="protein sequence ID" value="PRW32938.1"/>
    <property type="molecule type" value="Genomic_DNA"/>
</dbReference>
<keyword evidence="1 2" id="KW-0378">Hydrolase</keyword>
<proteinExistence type="inferred from homology"/>
<evidence type="ECO:0000256" key="2">
    <source>
        <dbReference type="RuleBase" id="RU003476"/>
    </source>
</evidence>
<dbReference type="PROSITE" id="PS51462">
    <property type="entry name" value="NUDIX"/>
    <property type="match status" value="1"/>
</dbReference>
<feature type="region of interest" description="Disordered" evidence="3">
    <location>
        <begin position="174"/>
        <end position="197"/>
    </location>
</feature>
<dbReference type="CDD" id="cd18873">
    <property type="entry name" value="NUDIX_NadM_like"/>
    <property type="match status" value="1"/>
</dbReference>
<dbReference type="GO" id="GO:0016787">
    <property type="term" value="F:hydrolase activity"/>
    <property type="evidence" value="ECO:0007669"/>
    <property type="project" value="UniProtKB-KW"/>
</dbReference>